<dbReference type="Proteomes" id="UP000184330">
    <property type="component" value="Unassembled WGS sequence"/>
</dbReference>
<keyword evidence="2 3" id="KW-0040">ANK repeat</keyword>
<organism evidence="4 5">
    <name type="scientific">Phialocephala subalpina</name>
    <dbReference type="NCBI Taxonomy" id="576137"/>
    <lineage>
        <taxon>Eukaryota</taxon>
        <taxon>Fungi</taxon>
        <taxon>Dikarya</taxon>
        <taxon>Ascomycota</taxon>
        <taxon>Pezizomycotina</taxon>
        <taxon>Leotiomycetes</taxon>
        <taxon>Helotiales</taxon>
        <taxon>Mollisiaceae</taxon>
        <taxon>Phialocephala</taxon>
        <taxon>Phialocephala fortinii species complex</taxon>
    </lineage>
</organism>
<name>A0A1L7XLJ0_9HELO</name>
<dbReference type="InterPro" id="IPR051070">
    <property type="entry name" value="NF-kappa-B_inhibitor"/>
</dbReference>
<dbReference type="PROSITE" id="PS50297">
    <property type="entry name" value="ANK_REP_REGION"/>
    <property type="match status" value="2"/>
</dbReference>
<dbReference type="Pfam" id="PF12796">
    <property type="entry name" value="Ank_2"/>
    <property type="match status" value="2"/>
</dbReference>
<dbReference type="GO" id="GO:0051059">
    <property type="term" value="F:NF-kappaB binding"/>
    <property type="evidence" value="ECO:0007669"/>
    <property type="project" value="TreeGrafter"/>
</dbReference>
<gene>
    <name evidence="4" type="ORF">PAC_15707</name>
</gene>
<dbReference type="AlphaFoldDB" id="A0A1L7XLJ0"/>
<keyword evidence="5" id="KW-1185">Reference proteome</keyword>
<evidence type="ECO:0000256" key="1">
    <source>
        <dbReference type="ARBA" id="ARBA00022737"/>
    </source>
</evidence>
<evidence type="ECO:0000256" key="3">
    <source>
        <dbReference type="PROSITE-ProRule" id="PRU00023"/>
    </source>
</evidence>
<dbReference type="STRING" id="576137.A0A1L7XLJ0"/>
<evidence type="ECO:0000313" key="4">
    <source>
        <dbReference type="EMBL" id="CZR65807.1"/>
    </source>
</evidence>
<sequence length="502" mass="55711">MPVDALWPRAVLIVSEFSETLEPEAGKVTQLLERWKAELAALARKPKTCAFLLQSGAKADQTDKLFWSPTDIFIREGLTDGTKELLKSFSLSVEDAAEYLQMRKLTPLHQAIMGLREADLDSMLDLSSADVNTQDSVGRTPIYWAVSRANLQATRSLLRAGARLDVRDHKQQTPIHHCAVVRKENSGSLELLLTVAAQNEYREKARTRCSTHMEVKTAGKSFEEIHWRSKLMDDNKEYQGRTPLPLATNSDCVEKVRILLYHGANIEIADSQGKTALFNAIKHGSPKSALLLLDHNARADTVTNHGCTILHHAAQHADLRCLEVLLRARLTGINIDAKDNDGNTAAWTFKHLWPVVPTVEEQRAFDLLVASVKPTQPQEHSSRSLLEEDDSDIEIQKFFSAAASLEASLENSLENSIGDLKSTPGRGPTMGNWIFRAPKISPWIGSLGGKEMNLLDPADFYKITSPPPLSPDNFQFGLGGFSVRGCGKKYAWCQYGGMIMTR</sequence>
<dbReference type="Gene3D" id="1.25.40.20">
    <property type="entry name" value="Ankyrin repeat-containing domain"/>
    <property type="match status" value="2"/>
</dbReference>
<dbReference type="GO" id="GO:0005829">
    <property type="term" value="C:cytosol"/>
    <property type="evidence" value="ECO:0007669"/>
    <property type="project" value="TreeGrafter"/>
</dbReference>
<dbReference type="SUPFAM" id="SSF48403">
    <property type="entry name" value="Ankyrin repeat"/>
    <property type="match status" value="1"/>
</dbReference>
<dbReference type="SMART" id="SM00248">
    <property type="entry name" value="ANK"/>
    <property type="match status" value="5"/>
</dbReference>
<dbReference type="OrthoDB" id="341259at2759"/>
<dbReference type="EMBL" id="FJOG01000033">
    <property type="protein sequence ID" value="CZR65807.1"/>
    <property type="molecule type" value="Genomic_DNA"/>
</dbReference>
<evidence type="ECO:0000313" key="5">
    <source>
        <dbReference type="Proteomes" id="UP000184330"/>
    </source>
</evidence>
<dbReference type="GO" id="GO:0071356">
    <property type="term" value="P:cellular response to tumor necrosis factor"/>
    <property type="evidence" value="ECO:0007669"/>
    <property type="project" value="TreeGrafter"/>
</dbReference>
<dbReference type="InterPro" id="IPR002110">
    <property type="entry name" value="Ankyrin_rpt"/>
</dbReference>
<protein>
    <submittedName>
        <fullName evidence="4">Uncharacterized protein</fullName>
    </submittedName>
</protein>
<keyword evidence="1" id="KW-0677">Repeat</keyword>
<dbReference type="PROSITE" id="PS50088">
    <property type="entry name" value="ANK_REPEAT"/>
    <property type="match status" value="2"/>
</dbReference>
<feature type="repeat" description="ANK" evidence="3">
    <location>
        <begin position="137"/>
        <end position="169"/>
    </location>
</feature>
<feature type="repeat" description="ANK" evidence="3">
    <location>
        <begin position="239"/>
        <end position="271"/>
    </location>
</feature>
<reference evidence="4 5" key="1">
    <citation type="submission" date="2016-03" db="EMBL/GenBank/DDBJ databases">
        <authorList>
            <person name="Ploux O."/>
        </authorList>
    </citation>
    <scope>NUCLEOTIDE SEQUENCE [LARGE SCALE GENOMIC DNA]</scope>
    <source>
        <strain evidence="4 5">UAMH 11012</strain>
    </source>
</reference>
<proteinExistence type="predicted"/>
<dbReference type="PANTHER" id="PTHR46680">
    <property type="entry name" value="NF-KAPPA-B INHIBITOR ALPHA"/>
    <property type="match status" value="1"/>
</dbReference>
<accession>A0A1L7XLJ0</accession>
<dbReference type="PANTHER" id="PTHR46680:SF3">
    <property type="entry name" value="NF-KAPPA-B INHIBITOR CACTUS"/>
    <property type="match status" value="1"/>
</dbReference>
<evidence type="ECO:0000256" key="2">
    <source>
        <dbReference type="ARBA" id="ARBA00023043"/>
    </source>
</evidence>
<dbReference type="InterPro" id="IPR036770">
    <property type="entry name" value="Ankyrin_rpt-contain_sf"/>
</dbReference>